<evidence type="ECO:0000256" key="2">
    <source>
        <dbReference type="ARBA" id="ARBA00022723"/>
    </source>
</evidence>
<keyword evidence="2 6" id="KW-0479">Metal-binding</keyword>
<gene>
    <name evidence="8" type="ORF">PVAP13_5KG524607</name>
</gene>
<dbReference type="AlphaFoldDB" id="A0A8T0SPH6"/>
<comment type="caution">
    <text evidence="8">The sequence shown here is derived from an EMBL/GenBank/DDBJ whole genome shotgun (WGS) entry which is preliminary data.</text>
</comment>
<protein>
    <recommendedName>
        <fullName evidence="6">Protein FAR1-RELATED SEQUENCE</fullName>
    </recommendedName>
</protein>
<sequence>MDIFLAGILRTTSRSESANSLFNRFIHRKLNFVEFWLRFDTALECHREEEFKADNASLHTTPKLMTPWVMEKQCSLIYTHEVFSKFQGQRVAARDHCIIQEISECEDMENVTISSLIGKERVVQMNKSNMFGTCSCKFYESYGILCHHIIQVLRAEKQNEIPLIYIMNRWKKRCKRELYFNEEGNLLDEKSKDPMEVAMRKKILD</sequence>
<evidence type="ECO:0000313" key="8">
    <source>
        <dbReference type="EMBL" id="KAG2600521.1"/>
    </source>
</evidence>
<evidence type="ECO:0000256" key="3">
    <source>
        <dbReference type="ARBA" id="ARBA00022771"/>
    </source>
</evidence>
<evidence type="ECO:0000256" key="4">
    <source>
        <dbReference type="ARBA" id="ARBA00022833"/>
    </source>
</evidence>
<dbReference type="InterPro" id="IPR031052">
    <property type="entry name" value="FHY3/FAR1"/>
</dbReference>
<keyword evidence="9" id="KW-1185">Reference proteome</keyword>
<comment type="similarity">
    <text evidence="1 6">Belongs to the FHY3/FAR1 family.</text>
</comment>
<evidence type="ECO:0000256" key="1">
    <source>
        <dbReference type="ARBA" id="ARBA00005889"/>
    </source>
</evidence>
<comment type="subcellular location">
    <subcellularLocation>
        <location evidence="6">Nucleus</location>
    </subcellularLocation>
</comment>
<organism evidence="8 9">
    <name type="scientific">Panicum virgatum</name>
    <name type="common">Blackwell switchgrass</name>
    <dbReference type="NCBI Taxonomy" id="38727"/>
    <lineage>
        <taxon>Eukaryota</taxon>
        <taxon>Viridiplantae</taxon>
        <taxon>Streptophyta</taxon>
        <taxon>Embryophyta</taxon>
        <taxon>Tracheophyta</taxon>
        <taxon>Spermatophyta</taxon>
        <taxon>Magnoliopsida</taxon>
        <taxon>Liliopsida</taxon>
        <taxon>Poales</taxon>
        <taxon>Poaceae</taxon>
        <taxon>PACMAD clade</taxon>
        <taxon>Panicoideae</taxon>
        <taxon>Panicodae</taxon>
        <taxon>Paniceae</taxon>
        <taxon>Panicinae</taxon>
        <taxon>Panicum</taxon>
        <taxon>Panicum sect. Hiantes</taxon>
    </lineage>
</organism>
<evidence type="ECO:0000313" key="9">
    <source>
        <dbReference type="Proteomes" id="UP000823388"/>
    </source>
</evidence>
<dbReference type="PANTHER" id="PTHR31669">
    <property type="entry name" value="PROTEIN FAR1-RELATED SEQUENCE 10-RELATED"/>
    <property type="match status" value="1"/>
</dbReference>
<proteinExistence type="inferred from homology"/>
<evidence type="ECO:0000259" key="7">
    <source>
        <dbReference type="PROSITE" id="PS50966"/>
    </source>
</evidence>
<keyword evidence="3 5" id="KW-0863">Zinc-finger</keyword>
<feature type="domain" description="SWIM-type" evidence="7">
    <location>
        <begin position="119"/>
        <end position="157"/>
    </location>
</feature>
<dbReference type="GO" id="GO:0005634">
    <property type="term" value="C:nucleus"/>
    <property type="evidence" value="ECO:0007669"/>
    <property type="project" value="UniProtKB-SubCell"/>
</dbReference>
<dbReference type="InterPro" id="IPR007527">
    <property type="entry name" value="Znf_SWIM"/>
</dbReference>
<dbReference type="PANTHER" id="PTHR31669:SF306">
    <property type="entry name" value="PROTEIN FAR1-RELATED SEQUENCE"/>
    <property type="match status" value="1"/>
</dbReference>
<dbReference type="InterPro" id="IPR006564">
    <property type="entry name" value="Znf_PMZ"/>
</dbReference>
<dbReference type="PROSITE" id="PS50966">
    <property type="entry name" value="ZF_SWIM"/>
    <property type="match status" value="1"/>
</dbReference>
<evidence type="ECO:0000256" key="6">
    <source>
        <dbReference type="RuleBase" id="RU367018"/>
    </source>
</evidence>
<evidence type="ECO:0000256" key="5">
    <source>
        <dbReference type="PROSITE-ProRule" id="PRU00325"/>
    </source>
</evidence>
<reference evidence="8" key="1">
    <citation type="submission" date="2020-05" db="EMBL/GenBank/DDBJ databases">
        <title>WGS assembly of Panicum virgatum.</title>
        <authorList>
            <person name="Lovell J.T."/>
            <person name="Jenkins J."/>
            <person name="Shu S."/>
            <person name="Juenger T.E."/>
            <person name="Schmutz J."/>
        </authorList>
    </citation>
    <scope>NUCLEOTIDE SEQUENCE</scope>
    <source>
        <strain evidence="8">AP13</strain>
    </source>
</reference>
<dbReference type="GO" id="GO:0006355">
    <property type="term" value="P:regulation of DNA-templated transcription"/>
    <property type="evidence" value="ECO:0007669"/>
    <property type="project" value="UniProtKB-UniRule"/>
</dbReference>
<dbReference type="GO" id="GO:0008270">
    <property type="term" value="F:zinc ion binding"/>
    <property type="evidence" value="ECO:0007669"/>
    <property type="project" value="UniProtKB-UniRule"/>
</dbReference>
<comment type="function">
    <text evidence="6">Putative transcription activator involved in regulating light control of development.</text>
</comment>
<accession>A0A8T0SPH6</accession>
<keyword evidence="4 6" id="KW-0862">Zinc</keyword>
<dbReference type="EMBL" id="CM029045">
    <property type="protein sequence ID" value="KAG2600521.1"/>
    <property type="molecule type" value="Genomic_DNA"/>
</dbReference>
<name>A0A8T0SPH6_PANVG</name>
<keyword evidence="6" id="KW-0539">Nucleus</keyword>
<dbReference type="Proteomes" id="UP000823388">
    <property type="component" value="Chromosome 5K"/>
</dbReference>
<dbReference type="SMART" id="SM00575">
    <property type="entry name" value="ZnF_PMZ"/>
    <property type="match status" value="1"/>
</dbReference>
<dbReference type="Pfam" id="PF04434">
    <property type="entry name" value="SWIM"/>
    <property type="match status" value="1"/>
</dbReference>